<keyword evidence="3" id="KW-0328">Glycosyltransferase</keyword>
<name>A0ABY8EQW8_MALFU</name>
<evidence type="ECO:0000256" key="3">
    <source>
        <dbReference type="ARBA" id="ARBA00022676"/>
    </source>
</evidence>
<dbReference type="PANTHER" id="PTHR11214">
    <property type="entry name" value="BETA-1,3-N-ACETYLGLUCOSAMINYLTRANSFERASE"/>
    <property type="match status" value="1"/>
</dbReference>
<keyword evidence="6" id="KW-0735">Signal-anchor</keyword>
<evidence type="ECO:0000256" key="1">
    <source>
        <dbReference type="ARBA" id="ARBA00004323"/>
    </source>
</evidence>
<evidence type="ECO:0000256" key="10">
    <source>
        <dbReference type="SAM" id="MobiDB-lite"/>
    </source>
</evidence>
<dbReference type="InterPro" id="IPR002659">
    <property type="entry name" value="Glyco_trans_31"/>
</dbReference>
<dbReference type="EMBL" id="CP046235">
    <property type="protein sequence ID" value="WFD47965.1"/>
    <property type="molecule type" value="Genomic_DNA"/>
</dbReference>
<accession>A0ABY8EQW8</accession>
<keyword evidence="4" id="KW-0808">Transferase</keyword>
<proteinExistence type="inferred from homology"/>
<sequence>MPQSGAWLPQYNPTAHPTEIPYVDEQIPEEDDTFEARTFRSMSKMRSHPHDVHHRTRRHRALVYFSIWMRNMLVYIQRRPILSFFFLLGILAFGVFTGLTIKYILDPDKERMPWRTVCAEQRPFVHADIEHLAPVDVLVGVMSYDQAFERRQTIRQTYATMTAPRDPRSGRPLGNVQVKFVLGRPRKKYAHRVAMEMETYNDLVILDTKETGNSHKTYAFFHWAAENGTVPILVPRAKGGLIGAPTLEGQYDVHWKLADYVVKADDDSFIVLDELERRLRALPRKMLYWGYLVRGQFMAGEAYALSHDLVQYLAGSKEIAKDWGGKEDTKMTKWIKMHPRAQDVQWAAENCWIYDHPRSWTPYAHGFLFPDHVDELRGEMLRGLSAEELKRRGGPHAAQSFSTTSQWKVPYKPPRPDLSAEETIEALVEGGGRWATTWYRQDDDEDTQRMFSHDTMVFAADDPRLYPAGGALARPIEAVEVLDENGLALYPNCSLEMTSPRHPSYVPTANPYGATYAPFNDALANQRYRDHKVGGTVVVHYCKKEEWFFETALALLGREQTWHFGSGGAGREWRMNGSPLIQSHSYRSVKVVPGRGFPPA</sequence>
<dbReference type="Gene3D" id="3.90.550.50">
    <property type="match status" value="1"/>
</dbReference>
<evidence type="ECO:0000313" key="12">
    <source>
        <dbReference type="EMBL" id="WFD47965.1"/>
    </source>
</evidence>
<gene>
    <name evidence="12" type="ORF">GLX27_002630</name>
</gene>
<evidence type="ECO:0000256" key="11">
    <source>
        <dbReference type="SAM" id="Phobius"/>
    </source>
</evidence>
<reference evidence="12 13" key="1">
    <citation type="journal article" date="2020" name="Elife">
        <title>Loss of centromere function drives karyotype evolution in closely related Malassezia species.</title>
        <authorList>
            <person name="Sankaranarayanan S.R."/>
            <person name="Ianiri G."/>
            <person name="Coelho M.A."/>
            <person name="Reza M.H."/>
            <person name="Thimmappa B.C."/>
            <person name="Ganguly P."/>
            <person name="Vadnala R.N."/>
            <person name="Sun S."/>
            <person name="Siddharthan R."/>
            <person name="Tellgren-Roth C."/>
            <person name="Dawson T.L."/>
            <person name="Heitman J."/>
            <person name="Sanyal K."/>
        </authorList>
    </citation>
    <scope>NUCLEOTIDE SEQUENCE [LARGE SCALE GENOMIC DNA]</scope>
    <source>
        <strain evidence="12">CBS14141</strain>
    </source>
</reference>
<evidence type="ECO:0000256" key="7">
    <source>
        <dbReference type="ARBA" id="ARBA00022989"/>
    </source>
</evidence>
<keyword evidence="13" id="KW-1185">Reference proteome</keyword>
<dbReference type="PANTHER" id="PTHR11214:SF333">
    <property type="entry name" value="GLYCOSYLTRANSFERASE FAMILY 31 PROTEIN"/>
    <property type="match status" value="1"/>
</dbReference>
<comment type="subcellular location">
    <subcellularLocation>
        <location evidence="1">Golgi apparatus membrane</location>
        <topology evidence="1">Single-pass type II membrane protein</topology>
    </subcellularLocation>
</comment>
<keyword evidence="9 11" id="KW-0472">Membrane</keyword>
<feature type="transmembrane region" description="Helical" evidence="11">
    <location>
        <begin position="84"/>
        <end position="105"/>
    </location>
</feature>
<feature type="region of interest" description="Disordered" evidence="10">
    <location>
        <begin position="392"/>
        <end position="415"/>
    </location>
</feature>
<protein>
    <submittedName>
        <fullName evidence="12">Uncharacterized protein</fullName>
    </submittedName>
</protein>
<evidence type="ECO:0000256" key="4">
    <source>
        <dbReference type="ARBA" id="ARBA00022679"/>
    </source>
</evidence>
<evidence type="ECO:0000256" key="8">
    <source>
        <dbReference type="ARBA" id="ARBA00023034"/>
    </source>
</evidence>
<evidence type="ECO:0000256" key="2">
    <source>
        <dbReference type="ARBA" id="ARBA00008661"/>
    </source>
</evidence>
<keyword evidence="7 11" id="KW-1133">Transmembrane helix</keyword>
<evidence type="ECO:0000256" key="9">
    <source>
        <dbReference type="ARBA" id="ARBA00023136"/>
    </source>
</evidence>
<keyword evidence="5 11" id="KW-0812">Transmembrane</keyword>
<dbReference type="Proteomes" id="UP000818624">
    <property type="component" value="Chromosome 2"/>
</dbReference>
<keyword evidence="8" id="KW-0333">Golgi apparatus</keyword>
<organism evidence="12 13">
    <name type="scientific">Malassezia furfur</name>
    <name type="common">Pityriasis versicolor infection agent</name>
    <name type="synonym">Pityrosporum furfur</name>
    <dbReference type="NCBI Taxonomy" id="55194"/>
    <lineage>
        <taxon>Eukaryota</taxon>
        <taxon>Fungi</taxon>
        <taxon>Dikarya</taxon>
        <taxon>Basidiomycota</taxon>
        <taxon>Ustilaginomycotina</taxon>
        <taxon>Malasseziomycetes</taxon>
        <taxon>Malasseziales</taxon>
        <taxon>Malasseziaceae</taxon>
        <taxon>Malassezia</taxon>
    </lineage>
</organism>
<evidence type="ECO:0000256" key="6">
    <source>
        <dbReference type="ARBA" id="ARBA00022968"/>
    </source>
</evidence>
<evidence type="ECO:0000313" key="13">
    <source>
        <dbReference type="Proteomes" id="UP000818624"/>
    </source>
</evidence>
<evidence type="ECO:0000256" key="5">
    <source>
        <dbReference type="ARBA" id="ARBA00022692"/>
    </source>
</evidence>
<comment type="similarity">
    <text evidence="2">Belongs to the glycosyltransferase 31 family.</text>
</comment>